<keyword evidence="2" id="KW-0732">Signal</keyword>
<feature type="region of interest" description="Disordered" evidence="1">
    <location>
        <begin position="187"/>
        <end position="240"/>
    </location>
</feature>
<proteinExistence type="predicted"/>
<dbReference type="Pfam" id="PF23865">
    <property type="entry name" value="DUF7223"/>
    <property type="match status" value="1"/>
</dbReference>
<feature type="compositionally biased region" description="Low complexity" evidence="1">
    <location>
        <begin position="792"/>
        <end position="824"/>
    </location>
</feature>
<protein>
    <submittedName>
        <fullName evidence="5">Uncharacterized protein</fullName>
    </submittedName>
</protein>
<dbReference type="InterPro" id="IPR054293">
    <property type="entry name" value="DUF7029"/>
</dbReference>
<reference evidence="5" key="1">
    <citation type="submission" date="2018-08" db="EMBL/GenBank/DDBJ databases">
        <title>Draft genome sequence of azole-resistant Aspergillus thermomutatus (Neosartorya pseudofischeri) strain HMR AF 39, isolated from a human nasal aspirate.</title>
        <authorList>
            <person name="Parent-Michaud M."/>
            <person name="Dufresne P.J."/>
            <person name="Fournier E."/>
            <person name="Martineau C."/>
            <person name="Moreira S."/>
            <person name="Perkins V."/>
            <person name="De Repentigny L."/>
            <person name="Dufresne S.F."/>
        </authorList>
    </citation>
    <scope>NUCLEOTIDE SEQUENCE [LARGE SCALE GENOMIC DNA]</scope>
    <source>
        <strain evidence="5">HMR AF 39</strain>
    </source>
</reference>
<dbReference type="InterPro" id="IPR055647">
    <property type="entry name" value="DUF7223"/>
</dbReference>
<evidence type="ECO:0000256" key="1">
    <source>
        <dbReference type="SAM" id="MobiDB-lite"/>
    </source>
</evidence>
<accession>A0A397HK30</accession>
<feature type="domain" description="DUF7029" evidence="3">
    <location>
        <begin position="85"/>
        <end position="182"/>
    </location>
</feature>
<evidence type="ECO:0000256" key="2">
    <source>
        <dbReference type="SAM" id="SignalP"/>
    </source>
</evidence>
<dbReference type="VEuPathDB" id="FungiDB:CDV56_102322"/>
<dbReference type="Pfam" id="PF22974">
    <property type="entry name" value="DUF7029"/>
    <property type="match status" value="1"/>
</dbReference>
<keyword evidence="6" id="KW-1185">Reference proteome</keyword>
<dbReference type="GeneID" id="38124296"/>
<feature type="region of interest" description="Disordered" evidence="1">
    <location>
        <begin position="770"/>
        <end position="829"/>
    </location>
</feature>
<name>A0A397HK30_ASPTH</name>
<dbReference type="EMBL" id="NKHU02000048">
    <property type="protein sequence ID" value="RHZ60790.1"/>
    <property type="molecule type" value="Genomic_DNA"/>
</dbReference>
<organism evidence="5 6">
    <name type="scientific">Aspergillus thermomutatus</name>
    <name type="common">Neosartorya pseudofischeri</name>
    <dbReference type="NCBI Taxonomy" id="41047"/>
    <lineage>
        <taxon>Eukaryota</taxon>
        <taxon>Fungi</taxon>
        <taxon>Dikarya</taxon>
        <taxon>Ascomycota</taxon>
        <taxon>Pezizomycotina</taxon>
        <taxon>Eurotiomycetes</taxon>
        <taxon>Eurotiomycetidae</taxon>
        <taxon>Eurotiales</taxon>
        <taxon>Aspergillaceae</taxon>
        <taxon>Aspergillus</taxon>
        <taxon>Aspergillus subgen. Fumigati</taxon>
    </lineage>
</organism>
<dbReference type="OrthoDB" id="5382170at2759"/>
<feature type="chain" id="PRO_5017225818" evidence="2">
    <location>
        <begin position="20"/>
        <end position="1225"/>
    </location>
</feature>
<dbReference type="Proteomes" id="UP000215305">
    <property type="component" value="Unassembled WGS sequence"/>
</dbReference>
<evidence type="ECO:0000259" key="4">
    <source>
        <dbReference type="Pfam" id="PF23865"/>
    </source>
</evidence>
<evidence type="ECO:0000313" key="6">
    <source>
        <dbReference type="Proteomes" id="UP000215305"/>
    </source>
</evidence>
<dbReference type="STRING" id="41047.A0A397HK30"/>
<feature type="compositionally biased region" description="Polar residues" evidence="1">
    <location>
        <begin position="197"/>
        <end position="240"/>
    </location>
</feature>
<dbReference type="RefSeq" id="XP_026616220.1">
    <property type="nucleotide sequence ID" value="XM_026755941.1"/>
</dbReference>
<evidence type="ECO:0000313" key="5">
    <source>
        <dbReference type="EMBL" id="RHZ60790.1"/>
    </source>
</evidence>
<sequence>MCVLFFFIIAFTVLSNVNAATVRSLSRETPPLTFPKARRLSAAISPSRLESRAVPSSNLLRSEASFDFLHDDQDLESVFVATLEVKSQSPILALEELDDSVEDVTCKESRIDISFRSIEQFRSVHREIEPIDGLILVTSHSGCNPEGARSTYRVTKVAIDLHRNVLSLGKSDCSWQDAFHTTRVSFSRRHPSEIRRSPNQFIKRQQQSQPDSPATTKTMEGSAESPTVTIPAPTATSGLASTSTKKLNAPYVDQKIFPPDVPAADMLLPSGITVSCKNCSLEGSIDITKGSFEISGSDGFIDSVNNTIAFFEHGSIEVIANGLFAQVELEFDLSASQDLVSFSAQLPAIPLVPFEIPGVLVFGPMIVAEFDMSLSLAEAIGFSYGFNLSVPANSKMELNMDEISNSSITGFDKTTIHALPFQAKAALVSLVASIGFKPQVLLGINTAVGSVQGGIGAFLELPNVSLNVTQLSNVNEQCEAVSNGDGKLTSALNNVLGNFTNIVPTVDINLGALANFEVDVPRVFTEAAAVQTVLVSTSYALPTACLEFDSESGKYSSPTPTPVSSAIGKVATAEAKKSRAAYVKINCGTIEAMSANQSLYQMEQPARADEWVDFDNSFEFATGFLESNPPSLDSISPKDLELVYSDADALNWDSEAAQWPQSAFSDLVTFEDPLIGSTEMPLDVAGFSENVPPPPSFPEVECSGSAFDDTWSSFDASNTAENFYSPSTYRQLIESQAAADPRCFSKKEKRLEASIALHLQRLQDAAMADLSQPPDSCGSFSSPCWPDSAAGSASEPQSRASPSSTSASEPSAKSSTPPSSRPSPVGGGVELVLDLNMNATTNLPKKQKPRSQAQKENYIKVRKHGACEKHRKQHKRCNCLDKSASRILNDSAVAALAQSTKARLGQNVVIATKRITTSTLPTLPPAVLDRGHAVKAVPASVQPSTAISPTARADVPRAERTVHNSAGRVNTAISPTVLVNVQHSERSAHSSAGRANTAVSWTPTANAQVMERTVQSSAGRANIISLRSTVNVQRPERSAQSSAGRQNTAHAHIQVCQLPKEARPWRTVDHTSSVPGPLVIQNTQPATATFRGQQDGAVCAVHFTPGLLRESSGVLRPFRYRPTSQQGVGRLVESQCTQENKHARGKENFWFNSGTWSLPGSRAEVVQNSTVAEYAGAVVRNTALAFSAFWQSSTSLTSWAGVLLGRFVLSSSRQHMLARKGMGLA</sequence>
<gene>
    <name evidence="5" type="ORF">CDV56_102322</name>
</gene>
<evidence type="ECO:0000259" key="3">
    <source>
        <dbReference type="Pfam" id="PF22974"/>
    </source>
</evidence>
<comment type="caution">
    <text evidence="5">The sequence shown here is derived from an EMBL/GenBank/DDBJ whole genome shotgun (WGS) entry which is preliminary data.</text>
</comment>
<dbReference type="AlphaFoldDB" id="A0A397HK30"/>
<feature type="domain" description="DUF7223" evidence="4">
    <location>
        <begin position="272"/>
        <end position="480"/>
    </location>
</feature>
<feature type="signal peptide" evidence="2">
    <location>
        <begin position="1"/>
        <end position="19"/>
    </location>
</feature>